<organism evidence="1 2">
    <name type="scientific">Hevea brasiliensis</name>
    <name type="common">Para rubber tree</name>
    <name type="synonym">Siphonia brasiliensis</name>
    <dbReference type="NCBI Taxonomy" id="3981"/>
    <lineage>
        <taxon>Eukaryota</taxon>
        <taxon>Viridiplantae</taxon>
        <taxon>Streptophyta</taxon>
        <taxon>Embryophyta</taxon>
        <taxon>Tracheophyta</taxon>
        <taxon>Spermatophyta</taxon>
        <taxon>Magnoliopsida</taxon>
        <taxon>eudicotyledons</taxon>
        <taxon>Gunneridae</taxon>
        <taxon>Pentapetalae</taxon>
        <taxon>rosids</taxon>
        <taxon>fabids</taxon>
        <taxon>Malpighiales</taxon>
        <taxon>Euphorbiaceae</taxon>
        <taxon>Crotonoideae</taxon>
        <taxon>Micrandreae</taxon>
        <taxon>Hevea</taxon>
    </lineage>
</organism>
<evidence type="ECO:0000313" key="1">
    <source>
        <dbReference type="EMBL" id="KAF2302470.1"/>
    </source>
</evidence>
<keyword evidence="2" id="KW-1185">Reference proteome</keyword>
<comment type="caution">
    <text evidence="1">The sequence shown here is derived from an EMBL/GenBank/DDBJ whole genome shotgun (WGS) entry which is preliminary data.</text>
</comment>
<dbReference type="PANTHER" id="PTHR35987:SF3">
    <property type="entry name" value="PROTEIN PLASTID REDOX INSENSITIVE 2-LIKE ISOFORM X1"/>
    <property type="match status" value="1"/>
</dbReference>
<evidence type="ECO:0000313" key="2">
    <source>
        <dbReference type="Proteomes" id="UP000467840"/>
    </source>
</evidence>
<dbReference type="EMBL" id="JAAGAX010000010">
    <property type="protein sequence ID" value="KAF2302470.1"/>
    <property type="molecule type" value="Genomic_DNA"/>
</dbReference>
<accession>A0A6A6LM12</accession>
<dbReference type="InterPro" id="IPR039349">
    <property type="entry name" value="PRIN2"/>
</dbReference>
<proteinExistence type="predicted"/>
<dbReference type="GO" id="GO:0010468">
    <property type="term" value="P:regulation of gene expression"/>
    <property type="evidence" value="ECO:0007669"/>
    <property type="project" value="InterPro"/>
</dbReference>
<dbReference type="PANTHER" id="PTHR35987">
    <property type="entry name" value="PROTEIN PLASTID REDOX INSENSITIVE 2, CHLOROPLASTIC-RELATED"/>
    <property type="match status" value="1"/>
</dbReference>
<gene>
    <name evidence="1" type="ORF">GH714_036467</name>
</gene>
<name>A0A6A6LM12_HEVBR</name>
<dbReference type="Proteomes" id="UP000467840">
    <property type="component" value="Chromosome 4"/>
</dbReference>
<protein>
    <submittedName>
        <fullName evidence="1">Uncharacterized protein</fullName>
    </submittedName>
</protein>
<reference evidence="1 2" key="1">
    <citation type="journal article" date="2020" name="Mol. Plant">
        <title>The Chromosome-Based Rubber Tree Genome Provides New Insights into Spurge Genome Evolution and Rubber Biosynthesis.</title>
        <authorList>
            <person name="Liu J."/>
            <person name="Shi C."/>
            <person name="Shi C.C."/>
            <person name="Li W."/>
            <person name="Zhang Q.J."/>
            <person name="Zhang Y."/>
            <person name="Li K."/>
            <person name="Lu H.F."/>
            <person name="Shi C."/>
            <person name="Zhu S.T."/>
            <person name="Xiao Z.Y."/>
            <person name="Nan H."/>
            <person name="Yue Y."/>
            <person name="Zhu X.G."/>
            <person name="Wu Y."/>
            <person name="Hong X.N."/>
            <person name="Fan G.Y."/>
            <person name="Tong Y."/>
            <person name="Zhang D."/>
            <person name="Mao C.L."/>
            <person name="Liu Y.L."/>
            <person name="Hao S.J."/>
            <person name="Liu W.Q."/>
            <person name="Lv M.Q."/>
            <person name="Zhang H.B."/>
            <person name="Liu Y."/>
            <person name="Hu-Tang G.R."/>
            <person name="Wang J.P."/>
            <person name="Wang J.H."/>
            <person name="Sun Y.H."/>
            <person name="Ni S.B."/>
            <person name="Chen W.B."/>
            <person name="Zhang X.C."/>
            <person name="Jiao Y.N."/>
            <person name="Eichler E.E."/>
            <person name="Li G.H."/>
            <person name="Liu X."/>
            <person name="Gao L.Z."/>
        </authorList>
    </citation>
    <scope>NUCLEOTIDE SEQUENCE [LARGE SCALE GENOMIC DNA]</scope>
    <source>
        <strain evidence="2">cv. GT1</strain>
        <tissue evidence="1">Leaf</tissue>
    </source>
</reference>
<dbReference type="AlphaFoldDB" id="A0A6A6LM12"/>
<sequence>MARLYALPLPLLRPAKISTSITPVLRNANASLILHPPALSIPILSAKSISRNRLAANAPHQKYIYPDPIPEFAKSETLKFRAELYKKLSKDKETFRDELDKVVDVCSEEEVPYSDSQETWQRSKIVFDANRLVVLEQIFSDFLHKEYGGPGTLLVEPFTDMLVALKERKLPGAPLAARESLLWAQNYVDQDWEAWNSNLHN</sequence>